<dbReference type="PANTHER" id="PTHR23523:SF2">
    <property type="entry name" value="2-NITROIMIDAZOLE TRANSPORTER"/>
    <property type="match status" value="1"/>
</dbReference>
<sequence length="398" mass="40464">MTTLTQQRAGTCTLLLVGILLIAANLRAPITGLPPLLGAIRSDLALGTTAAGALTTLPLLAFALLSPFSAWFARAWGLERALFGAMAAIAAGIAIRSTGSYWCLYLGTWIIGMGIAVGNVLLPSLVKRDFPHNVTAVTGAYALAMGVAATLGSAAMAPLAQAWGWHAALLGFLVLPAAALAAWAPQLGSQTRPAAGAAAAPKGEPVWRSALAWQVTGFLGLNSTIYYVAIGWLPTMLTDSGMSATRAGFLHGVLQLATAVPGLLLGPIVRRMQDQRAAAATVALCSAIALAGLAWAPQLALLWSILFGVGTGAGMILGLAFIGLRTANAHQAAALSGMAQCIGYLLAAAGPMAMGALHDALGGWRVPLALCTALALLAALIGARAGRARRIGADAQEI</sequence>
<dbReference type="InterPro" id="IPR020846">
    <property type="entry name" value="MFS_dom"/>
</dbReference>
<keyword evidence="1 4" id="KW-0812">Transmembrane</keyword>
<evidence type="ECO:0000256" key="1">
    <source>
        <dbReference type="ARBA" id="ARBA00022692"/>
    </source>
</evidence>
<comment type="caution">
    <text evidence="6">The sequence shown here is derived from an EMBL/GenBank/DDBJ whole genome shotgun (WGS) entry which is preliminary data.</text>
</comment>
<dbReference type="EMBL" id="POQS01000003">
    <property type="protein sequence ID" value="PND33730.1"/>
    <property type="molecule type" value="Genomic_DNA"/>
</dbReference>
<evidence type="ECO:0000256" key="2">
    <source>
        <dbReference type="ARBA" id="ARBA00022989"/>
    </source>
</evidence>
<dbReference type="InterPro" id="IPR011701">
    <property type="entry name" value="MFS"/>
</dbReference>
<dbReference type="InterPro" id="IPR052524">
    <property type="entry name" value="MFS_Cyanate_Porter"/>
</dbReference>
<dbReference type="Pfam" id="PF07690">
    <property type="entry name" value="MFS_1"/>
    <property type="match status" value="1"/>
</dbReference>
<feature type="domain" description="Major facilitator superfamily (MFS) profile" evidence="5">
    <location>
        <begin position="208"/>
        <end position="398"/>
    </location>
</feature>
<name>A0A2N8KJV1_9BURK</name>
<evidence type="ECO:0000313" key="7">
    <source>
        <dbReference type="Proteomes" id="UP000235994"/>
    </source>
</evidence>
<dbReference type="RefSeq" id="WP_102773480.1">
    <property type="nucleotide sequence ID" value="NZ_POQS01000003.1"/>
</dbReference>
<feature type="transmembrane region" description="Helical" evidence="4">
    <location>
        <begin position="163"/>
        <end position="184"/>
    </location>
</feature>
<dbReference type="Gene3D" id="1.20.1250.20">
    <property type="entry name" value="MFS general substrate transporter like domains"/>
    <property type="match status" value="1"/>
</dbReference>
<gene>
    <name evidence="6" type="ORF">C1I89_14900</name>
</gene>
<keyword evidence="7" id="KW-1185">Reference proteome</keyword>
<dbReference type="PANTHER" id="PTHR23523">
    <property type="match status" value="1"/>
</dbReference>
<dbReference type="GO" id="GO:0022857">
    <property type="term" value="F:transmembrane transporter activity"/>
    <property type="evidence" value="ECO:0007669"/>
    <property type="project" value="InterPro"/>
</dbReference>
<feature type="transmembrane region" description="Helical" evidence="4">
    <location>
        <begin position="276"/>
        <end position="295"/>
    </location>
</feature>
<feature type="transmembrane region" description="Helical" evidence="4">
    <location>
        <begin position="210"/>
        <end position="229"/>
    </location>
</feature>
<feature type="transmembrane region" description="Helical" evidence="4">
    <location>
        <begin position="50"/>
        <end position="73"/>
    </location>
</feature>
<evidence type="ECO:0000256" key="4">
    <source>
        <dbReference type="SAM" id="Phobius"/>
    </source>
</evidence>
<evidence type="ECO:0000256" key="3">
    <source>
        <dbReference type="ARBA" id="ARBA00023136"/>
    </source>
</evidence>
<evidence type="ECO:0000313" key="6">
    <source>
        <dbReference type="EMBL" id="PND33730.1"/>
    </source>
</evidence>
<feature type="transmembrane region" description="Helical" evidence="4">
    <location>
        <begin position="12"/>
        <end position="30"/>
    </location>
</feature>
<feature type="transmembrane region" description="Helical" evidence="4">
    <location>
        <begin position="249"/>
        <end position="269"/>
    </location>
</feature>
<feature type="transmembrane region" description="Helical" evidence="4">
    <location>
        <begin position="104"/>
        <end position="122"/>
    </location>
</feature>
<proteinExistence type="predicted"/>
<dbReference type="InterPro" id="IPR036259">
    <property type="entry name" value="MFS_trans_sf"/>
</dbReference>
<dbReference type="SUPFAM" id="SSF103473">
    <property type="entry name" value="MFS general substrate transporter"/>
    <property type="match status" value="1"/>
</dbReference>
<feature type="transmembrane region" description="Helical" evidence="4">
    <location>
        <begin position="334"/>
        <end position="358"/>
    </location>
</feature>
<feature type="transmembrane region" description="Helical" evidence="4">
    <location>
        <begin position="364"/>
        <end position="383"/>
    </location>
</feature>
<evidence type="ECO:0000259" key="5">
    <source>
        <dbReference type="PROSITE" id="PS50850"/>
    </source>
</evidence>
<accession>A0A2N8KJV1</accession>
<keyword evidence="3 4" id="KW-0472">Membrane</keyword>
<dbReference type="PROSITE" id="PS50850">
    <property type="entry name" value="MFS"/>
    <property type="match status" value="1"/>
</dbReference>
<feature type="transmembrane region" description="Helical" evidence="4">
    <location>
        <begin position="80"/>
        <end position="98"/>
    </location>
</feature>
<dbReference type="AlphaFoldDB" id="A0A2N8KJV1"/>
<dbReference type="Proteomes" id="UP000235994">
    <property type="component" value="Unassembled WGS sequence"/>
</dbReference>
<reference evidence="6 7" key="1">
    <citation type="submission" date="2018-01" db="EMBL/GenBank/DDBJ databases">
        <title>The draft genome of an aniline degradation strain ANB-1.</title>
        <authorList>
            <person name="Zhang L."/>
            <person name="Jiang J."/>
        </authorList>
    </citation>
    <scope>NUCLEOTIDE SEQUENCE [LARGE SCALE GENOMIC DNA]</scope>
    <source>
        <strain evidence="6 7">ANB-1</strain>
    </source>
</reference>
<protein>
    <submittedName>
        <fullName evidence="6">MFS transporter</fullName>
    </submittedName>
</protein>
<feature type="transmembrane region" description="Helical" evidence="4">
    <location>
        <begin position="301"/>
        <end position="322"/>
    </location>
</feature>
<keyword evidence="2 4" id="KW-1133">Transmembrane helix</keyword>
<organism evidence="6 7">
    <name type="scientific">Achromobacter pulmonis</name>
    <dbReference type="NCBI Taxonomy" id="1389932"/>
    <lineage>
        <taxon>Bacteria</taxon>
        <taxon>Pseudomonadati</taxon>
        <taxon>Pseudomonadota</taxon>
        <taxon>Betaproteobacteria</taxon>
        <taxon>Burkholderiales</taxon>
        <taxon>Alcaligenaceae</taxon>
        <taxon>Achromobacter</taxon>
    </lineage>
</organism>
<feature type="transmembrane region" description="Helical" evidence="4">
    <location>
        <begin position="134"/>
        <end position="157"/>
    </location>
</feature>